<evidence type="ECO:0000313" key="2">
    <source>
        <dbReference type="EMBL" id="CCJ74269.1"/>
    </source>
</evidence>
<dbReference type="Proteomes" id="UP000009340">
    <property type="component" value="Unassembled WGS sequence"/>
</dbReference>
<feature type="transmembrane region" description="Helical" evidence="1">
    <location>
        <begin position="12"/>
        <end position="33"/>
    </location>
</feature>
<keyword evidence="1" id="KW-1133">Transmembrane helix</keyword>
<accession>K8AEP8</accession>
<comment type="caution">
    <text evidence="2">The sequence shown here is derived from an EMBL/GenBank/DDBJ whole genome shotgun (WGS) entry which is preliminary data.</text>
</comment>
<name>K8AEP8_9ENTR</name>
<keyword evidence="1" id="KW-0472">Membrane</keyword>
<evidence type="ECO:0000256" key="1">
    <source>
        <dbReference type="SAM" id="Phobius"/>
    </source>
</evidence>
<sequence length="38" mass="4486">MLFLFPRHLFKTQFYSLLLMIFNAFIAAMMKILSGNCL</sequence>
<keyword evidence="1" id="KW-0812">Transmembrane</keyword>
<dbReference type="EMBL" id="CAKW01000131">
    <property type="protein sequence ID" value="CCJ74269.1"/>
    <property type="molecule type" value="Genomic_DNA"/>
</dbReference>
<reference evidence="2" key="1">
    <citation type="submission" date="2012-07" db="EMBL/GenBank/DDBJ databases">
        <authorList>
            <person name="Cummings C."/>
        </authorList>
    </citation>
    <scope>NUCLEOTIDE SEQUENCE</scope>
    <source>
        <strain evidence="2">1330</strain>
    </source>
</reference>
<gene>
    <name evidence="2" type="ORF">BN137_3667</name>
</gene>
<dbReference type="AlphaFoldDB" id="K8AEP8"/>
<organism evidence="2 3">
    <name type="scientific">Cronobacter condimenti 1330</name>
    <dbReference type="NCBI Taxonomy" id="1073999"/>
    <lineage>
        <taxon>Bacteria</taxon>
        <taxon>Pseudomonadati</taxon>
        <taxon>Pseudomonadota</taxon>
        <taxon>Gammaproteobacteria</taxon>
        <taxon>Enterobacterales</taxon>
        <taxon>Enterobacteriaceae</taxon>
        <taxon>Cronobacter</taxon>
    </lineage>
</organism>
<protein>
    <submittedName>
        <fullName evidence="2">Uncharacterized protein</fullName>
    </submittedName>
</protein>
<evidence type="ECO:0000313" key="3">
    <source>
        <dbReference type="Proteomes" id="UP000009340"/>
    </source>
</evidence>
<proteinExistence type="predicted"/>